<reference evidence="2" key="2">
    <citation type="submission" date="2015-01" db="EMBL/GenBank/DDBJ databases">
        <title>Evolutionary Origins and Diversification of the Mycorrhizal Mutualists.</title>
        <authorList>
            <consortium name="DOE Joint Genome Institute"/>
            <consortium name="Mycorrhizal Genomics Consortium"/>
            <person name="Kohler A."/>
            <person name="Kuo A."/>
            <person name="Nagy L.G."/>
            <person name="Floudas D."/>
            <person name="Copeland A."/>
            <person name="Barry K.W."/>
            <person name="Cichocki N."/>
            <person name="Veneault-Fourrey C."/>
            <person name="LaButti K."/>
            <person name="Lindquist E.A."/>
            <person name="Lipzen A."/>
            <person name="Lundell T."/>
            <person name="Morin E."/>
            <person name="Murat C."/>
            <person name="Riley R."/>
            <person name="Ohm R."/>
            <person name="Sun H."/>
            <person name="Tunlid A."/>
            <person name="Henrissat B."/>
            <person name="Grigoriev I.V."/>
            <person name="Hibbett D.S."/>
            <person name="Martin F."/>
        </authorList>
    </citation>
    <scope>NUCLEOTIDE SEQUENCE [LARGE SCALE GENOMIC DNA]</scope>
    <source>
        <strain evidence="2">h7</strain>
    </source>
</reference>
<gene>
    <name evidence="1" type="ORF">M413DRAFT_445840</name>
</gene>
<keyword evidence="2" id="KW-1185">Reference proteome</keyword>
<sequence>MALKIGSSHVHPPRFPCKSAYHQIYRSPTPEDGPSKRCAKYASASYLSFEIIPSVEWQCRKVMHKCAREIYFHTYE</sequence>
<dbReference type="Proteomes" id="UP000053424">
    <property type="component" value="Unassembled WGS sequence"/>
</dbReference>
<dbReference type="HOGENOM" id="CLU_2654762_0_0_1"/>
<evidence type="ECO:0000313" key="2">
    <source>
        <dbReference type="Proteomes" id="UP000053424"/>
    </source>
</evidence>
<reference evidence="1 2" key="1">
    <citation type="submission" date="2014-04" db="EMBL/GenBank/DDBJ databases">
        <authorList>
            <consortium name="DOE Joint Genome Institute"/>
            <person name="Kuo A."/>
            <person name="Gay G."/>
            <person name="Dore J."/>
            <person name="Kohler A."/>
            <person name="Nagy L.G."/>
            <person name="Floudas D."/>
            <person name="Copeland A."/>
            <person name="Barry K.W."/>
            <person name="Cichocki N."/>
            <person name="Veneault-Fourrey C."/>
            <person name="LaButti K."/>
            <person name="Lindquist E.A."/>
            <person name="Lipzen A."/>
            <person name="Lundell T."/>
            <person name="Morin E."/>
            <person name="Murat C."/>
            <person name="Sun H."/>
            <person name="Tunlid A."/>
            <person name="Henrissat B."/>
            <person name="Grigoriev I.V."/>
            <person name="Hibbett D.S."/>
            <person name="Martin F."/>
            <person name="Nordberg H.P."/>
            <person name="Cantor M.N."/>
            <person name="Hua S.X."/>
        </authorList>
    </citation>
    <scope>NUCLEOTIDE SEQUENCE [LARGE SCALE GENOMIC DNA]</scope>
    <source>
        <strain evidence="2">h7</strain>
    </source>
</reference>
<organism evidence="1 2">
    <name type="scientific">Hebeloma cylindrosporum</name>
    <dbReference type="NCBI Taxonomy" id="76867"/>
    <lineage>
        <taxon>Eukaryota</taxon>
        <taxon>Fungi</taxon>
        <taxon>Dikarya</taxon>
        <taxon>Basidiomycota</taxon>
        <taxon>Agaricomycotina</taxon>
        <taxon>Agaricomycetes</taxon>
        <taxon>Agaricomycetidae</taxon>
        <taxon>Agaricales</taxon>
        <taxon>Agaricineae</taxon>
        <taxon>Hymenogastraceae</taxon>
        <taxon>Hebeloma</taxon>
    </lineage>
</organism>
<protein>
    <submittedName>
        <fullName evidence="1">Uncharacterized protein</fullName>
    </submittedName>
</protein>
<dbReference type="EMBL" id="KN831781">
    <property type="protein sequence ID" value="KIM41121.1"/>
    <property type="molecule type" value="Genomic_DNA"/>
</dbReference>
<proteinExistence type="predicted"/>
<name>A0A0C3CC06_HEBCY</name>
<evidence type="ECO:0000313" key="1">
    <source>
        <dbReference type="EMBL" id="KIM41121.1"/>
    </source>
</evidence>
<dbReference type="AlphaFoldDB" id="A0A0C3CC06"/>
<accession>A0A0C3CC06</accession>